<keyword evidence="1" id="KW-1133">Transmembrane helix</keyword>
<keyword evidence="3" id="KW-1185">Reference proteome</keyword>
<proteinExistence type="predicted"/>
<dbReference type="AlphaFoldDB" id="A0A9P7N179"/>
<accession>A0A9P7N179</accession>
<dbReference type="EMBL" id="SRPW01004179">
    <property type="protein sequence ID" value="KAG5984735.1"/>
    <property type="molecule type" value="Genomic_DNA"/>
</dbReference>
<name>A0A9P7N179_9HYPO</name>
<feature type="transmembrane region" description="Helical" evidence="1">
    <location>
        <begin position="12"/>
        <end position="33"/>
    </location>
</feature>
<evidence type="ECO:0000313" key="3">
    <source>
        <dbReference type="Proteomes" id="UP000748025"/>
    </source>
</evidence>
<gene>
    <name evidence="2" type="ORF">E4U43_006150</name>
</gene>
<dbReference type="Proteomes" id="UP000748025">
    <property type="component" value="Unassembled WGS sequence"/>
</dbReference>
<organism evidence="2 3">
    <name type="scientific">Claviceps pusilla</name>
    <dbReference type="NCBI Taxonomy" id="123648"/>
    <lineage>
        <taxon>Eukaryota</taxon>
        <taxon>Fungi</taxon>
        <taxon>Dikarya</taxon>
        <taxon>Ascomycota</taxon>
        <taxon>Pezizomycotina</taxon>
        <taxon>Sordariomycetes</taxon>
        <taxon>Hypocreomycetidae</taxon>
        <taxon>Hypocreales</taxon>
        <taxon>Clavicipitaceae</taxon>
        <taxon>Claviceps</taxon>
    </lineage>
</organism>
<comment type="caution">
    <text evidence="2">The sequence shown here is derived from an EMBL/GenBank/DDBJ whole genome shotgun (WGS) entry which is preliminary data.</text>
</comment>
<keyword evidence="1" id="KW-0812">Transmembrane</keyword>
<reference evidence="2" key="1">
    <citation type="journal article" date="2020" name="bioRxiv">
        <title>Whole genome comparisons of ergot fungi reveals the divergence and evolution of species within the genus Claviceps are the result of varying mechanisms driving genome evolution and host range expansion.</title>
        <authorList>
            <person name="Wyka S.A."/>
            <person name="Mondo S.J."/>
            <person name="Liu M."/>
            <person name="Dettman J."/>
            <person name="Nalam V."/>
            <person name="Broders K.D."/>
        </authorList>
    </citation>
    <scope>NUCLEOTIDE SEQUENCE</scope>
    <source>
        <strain evidence="2">CCC 602</strain>
    </source>
</reference>
<keyword evidence="1" id="KW-0472">Membrane</keyword>
<protein>
    <submittedName>
        <fullName evidence="2">Uncharacterized protein</fullName>
    </submittedName>
</protein>
<evidence type="ECO:0000256" key="1">
    <source>
        <dbReference type="SAM" id="Phobius"/>
    </source>
</evidence>
<feature type="non-terminal residue" evidence="2">
    <location>
        <position position="52"/>
    </location>
</feature>
<sequence length="52" mass="5642">MLANFAPDCWTIGTSLLAILGVFWALDALILTLKLRKSSGVRAHVLASNPFQ</sequence>
<evidence type="ECO:0000313" key="2">
    <source>
        <dbReference type="EMBL" id="KAG5984735.1"/>
    </source>
</evidence>